<gene>
    <name evidence="2" type="ORF">I4641_06770</name>
</gene>
<dbReference type="EMBL" id="JADWDC010000011">
    <property type="protein sequence ID" value="MCC0176680.1"/>
    <property type="molecule type" value="Genomic_DNA"/>
</dbReference>
<name>A0A964FEH9_9CYAN</name>
<comment type="caution">
    <text evidence="2">The sequence shown here is derived from an EMBL/GenBank/DDBJ whole genome shotgun (WGS) entry which is preliminary data.</text>
</comment>
<dbReference type="Proteomes" id="UP000729733">
    <property type="component" value="Unassembled WGS sequence"/>
</dbReference>
<feature type="transmembrane region" description="Helical" evidence="1">
    <location>
        <begin position="54"/>
        <end position="73"/>
    </location>
</feature>
<dbReference type="InterPro" id="IPR021468">
    <property type="entry name" value="DUF3120"/>
</dbReference>
<keyword evidence="1" id="KW-1133">Transmembrane helix</keyword>
<dbReference type="Pfam" id="PF11318">
    <property type="entry name" value="DUF3120"/>
    <property type="match status" value="1"/>
</dbReference>
<dbReference type="AlphaFoldDB" id="A0A964FEH9"/>
<protein>
    <submittedName>
        <fullName evidence="2">DUF3120 domain-containing protein</fullName>
    </submittedName>
</protein>
<proteinExistence type="predicted"/>
<keyword evidence="3" id="KW-1185">Reference proteome</keyword>
<feature type="transmembrane region" description="Helical" evidence="1">
    <location>
        <begin position="134"/>
        <end position="152"/>
    </location>
</feature>
<evidence type="ECO:0000313" key="2">
    <source>
        <dbReference type="EMBL" id="MCC0176680.1"/>
    </source>
</evidence>
<feature type="transmembrane region" description="Helical" evidence="1">
    <location>
        <begin position="214"/>
        <end position="237"/>
    </location>
</feature>
<accession>A0A964FEH9</accession>
<evidence type="ECO:0000256" key="1">
    <source>
        <dbReference type="SAM" id="Phobius"/>
    </source>
</evidence>
<sequence length="238" mass="26599">MTTSSSNCPSTSPSTVLGLPLEQGQSSKAWQVFLAASFLVSVPVFFQAPIVRLFPVFSLVLTLFWVGLGWFLYRRPQSRLWGDIILGFSWSWLAGSIYWGWLRAEPLIHIPIEAIGLPFALWCLWKGWGKIGNFFYLGSLLGTAITDLYFYLANVIPYWRKLMTVDVDPALAAPILKSALAEVQTPWGISWAVVLVNILLAVSLWSLKKTELHWWAFAGAVLSTILVDSLFLLAAYIA</sequence>
<feature type="transmembrane region" description="Helical" evidence="1">
    <location>
        <begin position="107"/>
        <end position="125"/>
    </location>
</feature>
<reference evidence="2" key="1">
    <citation type="journal article" date="2021" name="Antonie Van Leeuwenhoek">
        <title>Draft genome and description of Waterburya agarophytonicola gen. nov. sp. nov. (Pleurocapsales, Cyanobacteria): a seaweed symbiont.</title>
        <authorList>
            <person name="Bonthond G."/>
            <person name="Shalygin S."/>
            <person name="Bayer T."/>
            <person name="Weinberger F."/>
        </authorList>
    </citation>
    <scope>NUCLEOTIDE SEQUENCE</scope>
    <source>
        <strain evidence="2">KI4</strain>
    </source>
</reference>
<feature type="transmembrane region" description="Helical" evidence="1">
    <location>
        <begin position="80"/>
        <end position="101"/>
    </location>
</feature>
<keyword evidence="1" id="KW-0812">Transmembrane</keyword>
<organism evidence="2 3">
    <name type="scientific">Waterburya agarophytonicola KI4</name>
    <dbReference type="NCBI Taxonomy" id="2874699"/>
    <lineage>
        <taxon>Bacteria</taxon>
        <taxon>Bacillati</taxon>
        <taxon>Cyanobacteriota</taxon>
        <taxon>Cyanophyceae</taxon>
        <taxon>Pleurocapsales</taxon>
        <taxon>Hyellaceae</taxon>
        <taxon>Waterburya</taxon>
        <taxon>Waterburya agarophytonicola</taxon>
    </lineage>
</organism>
<keyword evidence="1" id="KW-0472">Membrane</keyword>
<evidence type="ECO:0000313" key="3">
    <source>
        <dbReference type="Proteomes" id="UP000729733"/>
    </source>
</evidence>
<feature type="transmembrane region" description="Helical" evidence="1">
    <location>
        <begin position="188"/>
        <end position="207"/>
    </location>
</feature>